<feature type="signal peptide" evidence="3">
    <location>
        <begin position="1"/>
        <end position="27"/>
    </location>
</feature>
<feature type="compositionally biased region" description="Polar residues" evidence="2">
    <location>
        <begin position="306"/>
        <end position="326"/>
    </location>
</feature>
<dbReference type="SUPFAM" id="SSF56988">
    <property type="entry name" value="Anthrax protective antigen"/>
    <property type="match status" value="1"/>
</dbReference>
<feature type="domain" description="PA14" evidence="4">
    <location>
        <begin position="41"/>
        <end position="180"/>
    </location>
</feature>
<dbReference type="PROSITE" id="PS51820">
    <property type="entry name" value="PA14"/>
    <property type="match status" value="1"/>
</dbReference>
<dbReference type="Gene3D" id="3.90.182.10">
    <property type="entry name" value="Toxin - Anthrax Protective Antigen,domain 1"/>
    <property type="match status" value="1"/>
</dbReference>
<dbReference type="InterPro" id="IPR011658">
    <property type="entry name" value="PA14_dom"/>
</dbReference>
<comment type="caution">
    <text evidence="5">The sequence shown here is derived from an EMBL/GenBank/DDBJ whole genome shotgun (WGS) entry which is preliminary data.</text>
</comment>
<name>A0A9X6B3P7_BACCE</name>
<dbReference type="InterPro" id="IPR037524">
    <property type="entry name" value="PA14/GLEYA"/>
</dbReference>
<keyword evidence="1" id="KW-0677">Repeat</keyword>
<dbReference type="Gene3D" id="2.10.270.10">
    <property type="entry name" value="Cholin Binding"/>
    <property type="match status" value="1"/>
</dbReference>
<proteinExistence type="predicted"/>
<dbReference type="PRINTS" id="PR01391">
    <property type="entry name" value="BINARYTOXINB"/>
</dbReference>
<dbReference type="InterPro" id="IPR027439">
    <property type="entry name" value="PA_heptamer_dom"/>
</dbReference>
<dbReference type="EMBL" id="MUAU01000197">
    <property type="protein sequence ID" value="OOR71510.1"/>
    <property type="molecule type" value="Genomic_DNA"/>
</dbReference>
<gene>
    <name evidence="5" type="ORF">BLX06_30290</name>
</gene>
<feature type="region of interest" description="Disordered" evidence="2">
    <location>
        <begin position="306"/>
        <end position="338"/>
    </location>
</feature>
<dbReference type="Gene3D" id="3.10.20.110">
    <property type="match status" value="1"/>
</dbReference>
<accession>A0A9X6B3P7</accession>
<dbReference type="RefSeq" id="WP_078187714.1">
    <property type="nucleotide sequence ID" value="NZ_MUAU01000197.1"/>
</dbReference>
<dbReference type="InterPro" id="IPR035088">
    <property type="entry name" value="PA_Ca-bd"/>
</dbReference>
<dbReference type="InterPro" id="IPR018337">
    <property type="entry name" value="Cell_wall/Cho-bd_repeat"/>
</dbReference>
<keyword evidence="3" id="KW-0732">Signal</keyword>
<dbReference type="AlphaFoldDB" id="A0A9X6B3P7"/>
<dbReference type="Pfam" id="PF03495">
    <property type="entry name" value="Binary_toxB"/>
    <property type="match status" value="1"/>
</dbReference>
<evidence type="ECO:0000256" key="3">
    <source>
        <dbReference type="SAM" id="SignalP"/>
    </source>
</evidence>
<dbReference type="InterPro" id="IPR037149">
    <property type="entry name" value="PA_heptamer_dom_sf"/>
</dbReference>
<dbReference type="GO" id="GO:0051260">
    <property type="term" value="P:protein homooligomerization"/>
    <property type="evidence" value="ECO:0007669"/>
    <property type="project" value="InterPro"/>
</dbReference>
<organism evidence="5 6">
    <name type="scientific">Bacillus cereus</name>
    <dbReference type="NCBI Taxonomy" id="1396"/>
    <lineage>
        <taxon>Bacteria</taxon>
        <taxon>Bacillati</taxon>
        <taxon>Bacillota</taxon>
        <taxon>Bacilli</taxon>
        <taxon>Bacillales</taxon>
        <taxon>Bacillaceae</taxon>
        <taxon>Bacillus</taxon>
        <taxon>Bacillus cereus group</taxon>
    </lineage>
</organism>
<dbReference type="InterPro" id="IPR003896">
    <property type="entry name" value="Bacterial_exotoxin_B"/>
</dbReference>
<evidence type="ECO:0000259" key="4">
    <source>
        <dbReference type="PROSITE" id="PS51820"/>
    </source>
</evidence>
<evidence type="ECO:0000313" key="6">
    <source>
        <dbReference type="Proteomes" id="UP000190641"/>
    </source>
</evidence>
<reference evidence="5 6" key="1">
    <citation type="submission" date="2017-01" db="EMBL/GenBank/DDBJ databases">
        <title>Bacillus cereus isolates.</title>
        <authorList>
            <person name="Beno S.M."/>
        </authorList>
    </citation>
    <scope>NUCLEOTIDE SEQUENCE [LARGE SCALE GENOMIC DNA]</scope>
    <source>
        <strain evidence="5 6">FSL K6-1030</strain>
    </source>
</reference>
<dbReference type="Gene3D" id="2.60.120.240">
    <property type="entry name" value="Protective antigen, heptamerisation domain"/>
    <property type="match status" value="1"/>
</dbReference>
<dbReference type="Pfam" id="PF07691">
    <property type="entry name" value="PA14"/>
    <property type="match status" value="1"/>
</dbReference>
<dbReference type="InterPro" id="IPR035331">
    <property type="entry name" value="Binary_toxB_3"/>
</dbReference>
<feature type="compositionally biased region" description="Low complexity" evidence="2">
    <location>
        <begin position="327"/>
        <end position="337"/>
    </location>
</feature>
<dbReference type="Pfam" id="PF17475">
    <property type="entry name" value="Binary_toxB_2"/>
    <property type="match status" value="1"/>
</dbReference>
<evidence type="ECO:0000256" key="2">
    <source>
        <dbReference type="SAM" id="MobiDB-lite"/>
    </source>
</evidence>
<dbReference type="Pfam" id="PF17476">
    <property type="entry name" value="Binary_toxB_3"/>
    <property type="match status" value="1"/>
</dbReference>
<dbReference type="GO" id="GO:0005576">
    <property type="term" value="C:extracellular region"/>
    <property type="evidence" value="ECO:0007669"/>
    <property type="project" value="InterPro"/>
</dbReference>
<dbReference type="Proteomes" id="UP000190641">
    <property type="component" value="Unassembled WGS sequence"/>
</dbReference>
<feature type="chain" id="PRO_5040787340" description="PA14 domain-containing protein" evidence="3">
    <location>
        <begin position="28"/>
        <end position="801"/>
    </location>
</feature>
<evidence type="ECO:0000256" key="1">
    <source>
        <dbReference type="ARBA" id="ARBA00022737"/>
    </source>
</evidence>
<feature type="region of interest" description="Disordered" evidence="2">
    <location>
        <begin position="363"/>
        <end position="383"/>
    </location>
</feature>
<protein>
    <recommendedName>
        <fullName evidence="4">PA14 domain-containing protein</fullName>
    </recommendedName>
</protein>
<dbReference type="SMART" id="SM00758">
    <property type="entry name" value="PA14"/>
    <property type="match status" value="1"/>
</dbReference>
<dbReference type="SUPFAM" id="SSF69360">
    <property type="entry name" value="Cell wall binding repeat"/>
    <property type="match status" value="1"/>
</dbReference>
<dbReference type="Pfam" id="PF19127">
    <property type="entry name" value="Choline_bind_3"/>
    <property type="match status" value="1"/>
</dbReference>
<evidence type="ECO:0000313" key="5">
    <source>
        <dbReference type="EMBL" id="OOR71510.1"/>
    </source>
</evidence>
<sequence>MKIKNIYKVLATTMLVSQLMGPAISYAATQDPSEQTKDPKEVKHGLLANYYTDDAFHNLTMFTVQSTGKTQLNTETLQEALSKDKQQFQSVRWMGYIQPSESGEYEFSTSDDSHATIQIDGKVIVQDAPMKEKMTLEKGKTYAITVEYHTDKNGAENVASQFEMLWSVNGKEKEVVPENNLVLPNFSKDKVKQFTISSKNNVMADDDGDVTIDSDDDNIPDDWEINGYTVKNGLIVKWDDALKAQGYTKYKSDPLNKHTTGDPYTDTDKVLDHVDGGILSEAKNPIVAAFPKVGVNMEKMILTKNQNVSHDQGGTETNESSHTVGISTTNSTSESNTIGASVSAGYPWSVSVSANYSHDYTTSVSVDQSNSNTSGHSDGKSWSETLGINTAEAAFLNGNVRYVNVGTAPIYNVKPTLNFVVGEGSSAPTIATVMAKSNTVANVLNPGTFYPSTTQGPIAWNTMDDFNAQPIKLSYNQVQQIEQGDPLQIQTTQTSGNYKTYNSDGDAIVDDSQKWENIMNDIENKTAAITINTVNDTKERYISARKAANYNQQSQPEVTLGEAIETAFPGAKIDGDKLMYQNVNPDVMRIGMDRQTYDEIHNQMSQTGDENIYHAKLKQGMNILFYQLLGVKKDIDGKTYYFNNDGSKKTGWFTDNSGKQYYFDEKNGGAAANGWFYAKDQNSSPSVQLKHNYYFLEDGTLATGNQSIDGMSCQFQFDGVLKNVYINIPLNELRTKKLTLLSPDGRYKQVLVGLNADKRPSIPLGSHYYDSPGEVALADWLPTGLSDELYMVTILYTPASF</sequence>